<proteinExistence type="predicted"/>
<comment type="caution">
    <text evidence="4">The sequence shown here is derived from an EMBL/GenBank/DDBJ whole genome shotgun (WGS) entry which is preliminary data.</text>
</comment>
<name>A0A286U1F5_9BACT</name>
<keyword evidence="4" id="KW-0378">Hydrolase</keyword>
<gene>
    <name evidence="4" type="ORF">SCALIN_C28_0157</name>
</gene>
<evidence type="ECO:0000256" key="1">
    <source>
        <dbReference type="ARBA" id="ARBA00025483"/>
    </source>
</evidence>
<protein>
    <submittedName>
        <fullName evidence="4">Exonuclease</fullName>
    </submittedName>
</protein>
<reference evidence="5" key="1">
    <citation type="journal article" date="2017" name="Environ. Microbiol. Rep.">
        <title>Genetic Diversity of Marine Anaerobic Ammonium-Oxidizing Bacteria as Revealed by Genomic and Proteomic Analyses of 'Candidatus Scalindua japonica'.</title>
        <authorList>
            <person name="Oshiki M."/>
            <person name="Mizuto K."/>
            <person name="Kimura Z."/>
            <person name="Kindaichi T."/>
            <person name="Satoh H."/>
            <person name="Okabe S."/>
        </authorList>
    </citation>
    <scope>NUCLEOTIDE SEQUENCE [LARGE SCALE GENOMIC DNA]</scope>
    <source>
        <strain evidence="5">husup-a2</strain>
    </source>
</reference>
<organism evidence="4 5">
    <name type="scientific">Candidatus Scalindua japonica</name>
    <dbReference type="NCBI Taxonomy" id="1284222"/>
    <lineage>
        <taxon>Bacteria</taxon>
        <taxon>Pseudomonadati</taxon>
        <taxon>Planctomycetota</taxon>
        <taxon>Candidatus Brocadiia</taxon>
        <taxon>Candidatus Brocadiales</taxon>
        <taxon>Candidatus Scalinduaceae</taxon>
        <taxon>Candidatus Scalindua</taxon>
    </lineage>
</organism>
<dbReference type="PANTHER" id="PTHR30231">
    <property type="entry name" value="DNA POLYMERASE III SUBUNIT EPSILON"/>
    <property type="match status" value="1"/>
</dbReference>
<sequence>MLILGQNVDAGKKIMNDIFVAIDFETADRCRDSACALGMVRVESGKIVQKEHRFIRPPRKHFEFTYIHGITWDMVASEPDFRELWPSMKSLLNGADFIAAHNASFDRSVLNACCEKSDILPPSIPFECTVTLARKEFGIFPTKLPDVCRYLDIPLNHHDALSDARACAEIVIAVSSVSETDKHSFK</sequence>
<evidence type="ECO:0000313" key="5">
    <source>
        <dbReference type="Proteomes" id="UP000218542"/>
    </source>
</evidence>
<comment type="function">
    <text evidence="1">DNA polymerase III is a complex, multichain enzyme responsible for most of the replicative synthesis in bacteria. The epsilon subunit contain the editing function and is a proofreading 3'-5' exonuclease.</text>
</comment>
<dbReference type="InterPro" id="IPR036397">
    <property type="entry name" value="RNaseH_sf"/>
</dbReference>
<dbReference type="GO" id="GO:0006259">
    <property type="term" value="P:DNA metabolic process"/>
    <property type="evidence" value="ECO:0007669"/>
    <property type="project" value="UniProtKB-ARBA"/>
</dbReference>
<dbReference type="Proteomes" id="UP000218542">
    <property type="component" value="Unassembled WGS sequence"/>
</dbReference>
<dbReference type="CDD" id="cd06130">
    <property type="entry name" value="DNA_pol_III_epsilon_like"/>
    <property type="match status" value="1"/>
</dbReference>
<dbReference type="AlphaFoldDB" id="A0A286U1F5"/>
<keyword evidence="5" id="KW-1185">Reference proteome</keyword>
<evidence type="ECO:0000313" key="4">
    <source>
        <dbReference type="EMBL" id="GAX61955.1"/>
    </source>
</evidence>
<dbReference type="GO" id="GO:0005829">
    <property type="term" value="C:cytosol"/>
    <property type="evidence" value="ECO:0007669"/>
    <property type="project" value="TreeGrafter"/>
</dbReference>
<dbReference type="FunFam" id="3.30.420.10:FF:000045">
    <property type="entry name" value="3'-5' exonuclease DinG"/>
    <property type="match status" value="1"/>
</dbReference>
<evidence type="ECO:0000256" key="2">
    <source>
        <dbReference type="ARBA" id="ARBA00026073"/>
    </source>
</evidence>
<keyword evidence="4" id="KW-0540">Nuclease</keyword>
<dbReference type="GO" id="GO:0008408">
    <property type="term" value="F:3'-5' exonuclease activity"/>
    <property type="evidence" value="ECO:0007669"/>
    <property type="project" value="TreeGrafter"/>
</dbReference>
<dbReference type="Gene3D" id="3.30.420.10">
    <property type="entry name" value="Ribonuclease H-like superfamily/Ribonuclease H"/>
    <property type="match status" value="1"/>
</dbReference>
<dbReference type="InterPro" id="IPR012337">
    <property type="entry name" value="RNaseH-like_sf"/>
</dbReference>
<dbReference type="SMART" id="SM00479">
    <property type="entry name" value="EXOIII"/>
    <property type="match status" value="1"/>
</dbReference>
<accession>A0A286U1F5</accession>
<feature type="domain" description="Exonuclease" evidence="3">
    <location>
        <begin position="18"/>
        <end position="180"/>
    </location>
</feature>
<dbReference type="GO" id="GO:0003676">
    <property type="term" value="F:nucleic acid binding"/>
    <property type="evidence" value="ECO:0007669"/>
    <property type="project" value="InterPro"/>
</dbReference>
<dbReference type="SUPFAM" id="SSF53098">
    <property type="entry name" value="Ribonuclease H-like"/>
    <property type="match status" value="1"/>
</dbReference>
<dbReference type="Pfam" id="PF00929">
    <property type="entry name" value="RNase_T"/>
    <property type="match status" value="1"/>
</dbReference>
<dbReference type="PANTHER" id="PTHR30231:SF42">
    <property type="entry name" value="EXONUCLEASE"/>
    <property type="match status" value="1"/>
</dbReference>
<evidence type="ECO:0000259" key="3">
    <source>
        <dbReference type="SMART" id="SM00479"/>
    </source>
</evidence>
<comment type="subunit">
    <text evidence="2">DNA polymerase III contains a core (composed of alpha, epsilon and theta chains) that associates with a tau subunit. This core dimerizes to form the POLIII' complex. PolIII' associates with the gamma complex (composed of gamma, delta, delta', psi and chi chains) and with the beta chain to form the complete DNA polymerase III complex.</text>
</comment>
<keyword evidence="4" id="KW-0269">Exonuclease</keyword>
<dbReference type="InterPro" id="IPR013520">
    <property type="entry name" value="Ribonucl_H"/>
</dbReference>
<dbReference type="EMBL" id="BAOS01000028">
    <property type="protein sequence ID" value="GAX61955.1"/>
    <property type="molecule type" value="Genomic_DNA"/>
</dbReference>